<evidence type="ECO:0000313" key="2">
    <source>
        <dbReference type="Proteomes" id="UP000015105"/>
    </source>
</evidence>
<evidence type="ECO:0000313" key="1">
    <source>
        <dbReference type="EnsemblPlants" id="AET3Gv20344800.1"/>
    </source>
</evidence>
<dbReference type="Proteomes" id="UP000015105">
    <property type="component" value="Chromosome 3D"/>
</dbReference>
<organism evidence="1 2">
    <name type="scientific">Aegilops tauschii subsp. strangulata</name>
    <name type="common">Goatgrass</name>
    <dbReference type="NCBI Taxonomy" id="200361"/>
    <lineage>
        <taxon>Eukaryota</taxon>
        <taxon>Viridiplantae</taxon>
        <taxon>Streptophyta</taxon>
        <taxon>Embryophyta</taxon>
        <taxon>Tracheophyta</taxon>
        <taxon>Spermatophyta</taxon>
        <taxon>Magnoliopsida</taxon>
        <taxon>Liliopsida</taxon>
        <taxon>Poales</taxon>
        <taxon>Poaceae</taxon>
        <taxon>BOP clade</taxon>
        <taxon>Pooideae</taxon>
        <taxon>Triticodae</taxon>
        <taxon>Triticeae</taxon>
        <taxon>Triticinae</taxon>
        <taxon>Aegilops</taxon>
    </lineage>
</organism>
<name>A0A453EHI4_AEGTS</name>
<keyword evidence="2" id="KW-1185">Reference proteome</keyword>
<reference evidence="2" key="1">
    <citation type="journal article" date="2014" name="Science">
        <title>Ancient hybridizations among the ancestral genomes of bread wheat.</title>
        <authorList>
            <consortium name="International Wheat Genome Sequencing Consortium,"/>
            <person name="Marcussen T."/>
            <person name="Sandve S.R."/>
            <person name="Heier L."/>
            <person name="Spannagl M."/>
            <person name="Pfeifer M."/>
            <person name="Jakobsen K.S."/>
            <person name="Wulff B.B."/>
            <person name="Steuernagel B."/>
            <person name="Mayer K.F."/>
            <person name="Olsen O.A."/>
        </authorList>
    </citation>
    <scope>NUCLEOTIDE SEQUENCE [LARGE SCALE GENOMIC DNA]</scope>
    <source>
        <strain evidence="2">cv. AL8/78</strain>
    </source>
</reference>
<reference evidence="1" key="4">
    <citation type="submission" date="2019-03" db="UniProtKB">
        <authorList>
            <consortium name="EnsemblPlants"/>
        </authorList>
    </citation>
    <scope>IDENTIFICATION</scope>
</reference>
<dbReference type="AlphaFoldDB" id="A0A453EHI4"/>
<reference evidence="2" key="2">
    <citation type="journal article" date="2017" name="Nat. Plants">
        <title>The Aegilops tauschii genome reveals multiple impacts of transposons.</title>
        <authorList>
            <person name="Zhao G."/>
            <person name="Zou C."/>
            <person name="Li K."/>
            <person name="Wang K."/>
            <person name="Li T."/>
            <person name="Gao L."/>
            <person name="Zhang X."/>
            <person name="Wang H."/>
            <person name="Yang Z."/>
            <person name="Liu X."/>
            <person name="Jiang W."/>
            <person name="Mao L."/>
            <person name="Kong X."/>
            <person name="Jiao Y."/>
            <person name="Jia J."/>
        </authorList>
    </citation>
    <scope>NUCLEOTIDE SEQUENCE [LARGE SCALE GENOMIC DNA]</scope>
    <source>
        <strain evidence="2">cv. AL8/78</strain>
    </source>
</reference>
<accession>A0A453EHI4</accession>
<reference evidence="1" key="5">
    <citation type="journal article" date="2021" name="G3 (Bethesda)">
        <title>Aegilops tauschii genome assembly Aet v5.0 features greater sequence contiguity and improved annotation.</title>
        <authorList>
            <person name="Wang L."/>
            <person name="Zhu T."/>
            <person name="Rodriguez J.C."/>
            <person name="Deal K.R."/>
            <person name="Dubcovsky J."/>
            <person name="McGuire P.E."/>
            <person name="Lux T."/>
            <person name="Spannagl M."/>
            <person name="Mayer K.F.X."/>
            <person name="Baldrich P."/>
            <person name="Meyers B.C."/>
            <person name="Huo N."/>
            <person name="Gu Y.Q."/>
            <person name="Zhou H."/>
            <person name="Devos K.M."/>
            <person name="Bennetzen J.L."/>
            <person name="Unver T."/>
            <person name="Budak H."/>
            <person name="Gulick P.J."/>
            <person name="Galiba G."/>
            <person name="Kalapos B."/>
            <person name="Nelson D.R."/>
            <person name="Li P."/>
            <person name="You F.M."/>
            <person name="Luo M.C."/>
            <person name="Dvorak J."/>
        </authorList>
    </citation>
    <scope>NUCLEOTIDE SEQUENCE [LARGE SCALE GENOMIC DNA]</scope>
    <source>
        <strain evidence="1">cv. AL8/78</strain>
    </source>
</reference>
<dbReference type="EnsemblPlants" id="AET3Gv20344800.1">
    <property type="protein sequence ID" value="AET3Gv20344800.1"/>
    <property type="gene ID" value="AET3Gv20344800"/>
</dbReference>
<dbReference type="Gramene" id="AET3Gv20344800.1">
    <property type="protein sequence ID" value="AET3Gv20344800.1"/>
    <property type="gene ID" value="AET3Gv20344800"/>
</dbReference>
<protein>
    <submittedName>
        <fullName evidence="1">Uncharacterized protein</fullName>
    </submittedName>
</protein>
<proteinExistence type="predicted"/>
<sequence>MFDTKKKLKYAVIKWAMSTQRVFRTHISNPTNYIVKCVETGCPAKVHGHVPKYNIQWVVTNVVPSNCVRKNLLVRHPNLTSTLIAQLMYTEMVEKKNMEAKHIQTAVKVRWNYN</sequence>
<reference evidence="1" key="3">
    <citation type="journal article" date="2017" name="Nature">
        <title>Genome sequence of the progenitor of the wheat D genome Aegilops tauschii.</title>
        <authorList>
            <person name="Luo M.C."/>
            <person name="Gu Y.Q."/>
            <person name="Puiu D."/>
            <person name="Wang H."/>
            <person name="Twardziok S.O."/>
            <person name="Deal K.R."/>
            <person name="Huo N."/>
            <person name="Zhu T."/>
            <person name="Wang L."/>
            <person name="Wang Y."/>
            <person name="McGuire P.E."/>
            <person name="Liu S."/>
            <person name="Long H."/>
            <person name="Ramasamy R.K."/>
            <person name="Rodriguez J.C."/>
            <person name="Van S.L."/>
            <person name="Yuan L."/>
            <person name="Wang Z."/>
            <person name="Xia Z."/>
            <person name="Xiao L."/>
            <person name="Anderson O.D."/>
            <person name="Ouyang S."/>
            <person name="Liang Y."/>
            <person name="Zimin A.V."/>
            <person name="Pertea G."/>
            <person name="Qi P."/>
            <person name="Bennetzen J.L."/>
            <person name="Dai X."/>
            <person name="Dawson M.W."/>
            <person name="Muller H.G."/>
            <person name="Kugler K."/>
            <person name="Rivarola-Duarte L."/>
            <person name="Spannagl M."/>
            <person name="Mayer K.F.X."/>
            <person name="Lu F.H."/>
            <person name="Bevan M.W."/>
            <person name="Leroy P."/>
            <person name="Li P."/>
            <person name="You F.M."/>
            <person name="Sun Q."/>
            <person name="Liu Z."/>
            <person name="Lyons E."/>
            <person name="Wicker T."/>
            <person name="Salzberg S.L."/>
            <person name="Devos K.M."/>
            <person name="Dvorak J."/>
        </authorList>
    </citation>
    <scope>NUCLEOTIDE SEQUENCE [LARGE SCALE GENOMIC DNA]</scope>
    <source>
        <strain evidence="1">cv. AL8/78</strain>
    </source>
</reference>